<keyword evidence="1" id="KW-1133">Transmembrane helix</keyword>
<dbReference type="RefSeq" id="WP_123044325.1">
    <property type="nucleotide sequence ID" value="NZ_RDSR01000001.1"/>
</dbReference>
<comment type="caution">
    <text evidence="2">The sequence shown here is derived from an EMBL/GenBank/DDBJ whole genome shotgun (WGS) entry which is preliminary data.</text>
</comment>
<organism evidence="2 3">
    <name type="scientific">Cryobacterium tepidiphilum</name>
    <dbReference type="NCBI Taxonomy" id="2486026"/>
    <lineage>
        <taxon>Bacteria</taxon>
        <taxon>Bacillati</taxon>
        <taxon>Actinomycetota</taxon>
        <taxon>Actinomycetes</taxon>
        <taxon>Micrococcales</taxon>
        <taxon>Microbacteriaceae</taxon>
        <taxon>Cryobacterium</taxon>
    </lineage>
</organism>
<sequence>MSDDPTKVRNQPALTRGPGNSWLLIGAAITLLSAVFFLLQLDSHPVGLALTGALVVVALYVCMLIVRFTIPGDRVRLGTLAVLLLLIAAVALIGLGVIAWTEWVSVT</sequence>
<proteinExistence type="predicted"/>
<evidence type="ECO:0000313" key="2">
    <source>
        <dbReference type="EMBL" id="RNE67293.1"/>
    </source>
</evidence>
<keyword evidence="1" id="KW-0472">Membrane</keyword>
<dbReference type="OrthoDB" id="5123577at2"/>
<feature type="transmembrane region" description="Helical" evidence="1">
    <location>
        <begin position="80"/>
        <end position="101"/>
    </location>
</feature>
<evidence type="ECO:0000313" key="3">
    <source>
        <dbReference type="Proteomes" id="UP000279859"/>
    </source>
</evidence>
<gene>
    <name evidence="2" type="ORF">EEJ31_00475</name>
</gene>
<keyword evidence="3" id="KW-1185">Reference proteome</keyword>
<dbReference type="AlphaFoldDB" id="A0A3M8LP80"/>
<dbReference type="Proteomes" id="UP000279859">
    <property type="component" value="Unassembled WGS sequence"/>
</dbReference>
<protein>
    <submittedName>
        <fullName evidence="2">Uncharacterized protein</fullName>
    </submittedName>
</protein>
<reference evidence="2 3" key="1">
    <citation type="submission" date="2018-11" db="EMBL/GenBank/DDBJ databases">
        <title>Cryobacterium sp. nov., isolated from rhizosphere soil of lettuce.</title>
        <authorList>
            <person name="Wang Y."/>
        </authorList>
    </citation>
    <scope>NUCLEOTIDE SEQUENCE [LARGE SCALE GENOMIC DNA]</scope>
    <source>
        <strain evidence="2 3">NEAU-85</strain>
    </source>
</reference>
<accession>A0A3M8LP80</accession>
<name>A0A3M8LP80_9MICO</name>
<keyword evidence="1" id="KW-0812">Transmembrane</keyword>
<evidence type="ECO:0000256" key="1">
    <source>
        <dbReference type="SAM" id="Phobius"/>
    </source>
</evidence>
<feature type="transmembrane region" description="Helical" evidence="1">
    <location>
        <begin position="21"/>
        <end position="41"/>
    </location>
</feature>
<feature type="transmembrane region" description="Helical" evidence="1">
    <location>
        <begin position="47"/>
        <end position="68"/>
    </location>
</feature>
<dbReference type="EMBL" id="RDSR01000001">
    <property type="protein sequence ID" value="RNE67293.1"/>
    <property type="molecule type" value="Genomic_DNA"/>
</dbReference>